<dbReference type="Proteomes" id="UP000295444">
    <property type="component" value="Unassembled WGS sequence"/>
</dbReference>
<name>A0A4R6S2Q3_LABRH</name>
<feature type="compositionally biased region" description="Low complexity" evidence="1">
    <location>
        <begin position="153"/>
        <end position="170"/>
    </location>
</feature>
<evidence type="ECO:0008006" key="4">
    <source>
        <dbReference type="Google" id="ProtNLM"/>
    </source>
</evidence>
<sequence length="322" mass="32316">MRAAWRGAAAQLAGTRAQDIRDHSNAAADWTTGVARQLGLVADALGTAKSRMPPPPDHPLAAVLEGSAVASLKAAPAGPWAMGVQSVTAAGFGTFEQHRKNLEAKKRAVHVMQDYEKVIIGREFRPPPSRVDYSAPGPGDQPTGGSPAPQRLSTAAAVPAVASTTPAATAGGSGGTPVPGNAVAPGTGQGTAPATAVESSRTAPGAASPMRRPGFEPGSWRSFASGGRTGGYPGVGLPDLAFGDANPRAGQGLAGEPTGRAGSARSGLTGAGDRHGPLGPAGRGRKRGDDDKEHVNTLPQEHNLFDVGLVVGPAVIGGDDDR</sequence>
<reference evidence="2 3" key="1">
    <citation type="submission" date="2019-03" db="EMBL/GenBank/DDBJ databases">
        <title>Genomic Encyclopedia of Type Strains, Phase IV (KMG-IV): sequencing the most valuable type-strain genomes for metagenomic binning, comparative biology and taxonomic classification.</title>
        <authorList>
            <person name="Goeker M."/>
        </authorList>
    </citation>
    <scope>NUCLEOTIDE SEQUENCE [LARGE SCALE GENOMIC DNA]</scope>
    <source>
        <strain evidence="2 3">DSM 45361</strain>
    </source>
</reference>
<organism evidence="2 3">
    <name type="scientific">Labedaea rhizosphaerae</name>
    <dbReference type="NCBI Taxonomy" id="598644"/>
    <lineage>
        <taxon>Bacteria</taxon>
        <taxon>Bacillati</taxon>
        <taxon>Actinomycetota</taxon>
        <taxon>Actinomycetes</taxon>
        <taxon>Pseudonocardiales</taxon>
        <taxon>Pseudonocardiaceae</taxon>
        <taxon>Labedaea</taxon>
    </lineage>
</organism>
<dbReference type="EMBL" id="SNXZ01000006">
    <property type="protein sequence ID" value="TDP93852.1"/>
    <property type="molecule type" value="Genomic_DNA"/>
</dbReference>
<dbReference type="InterPro" id="IPR038332">
    <property type="entry name" value="PPE_sf"/>
</dbReference>
<evidence type="ECO:0000313" key="2">
    <source>
        <dbReference type="EMBL" id="TDP93852.1"/>
    </source>
</evidence>
<dbReference type="Gene3D" id="1.20.1260.20">
    <property type="entry name" value="PPE superfamily"/>
    <property type="match status" value="1"/>
</dbReference>
<dbReference type="RefSeq" id="WP_133852848.1">
    <property type="nucleotide sequence ID" value="NZ_SNXZ01000006.1"/>
</dbReference>
<accession>A0A4R6S2Q3</accession>
<comment type="caution">
    <text evidence="2">The sequence shown here is derived from an EMBL/GenBank/DDBJ whole genome shotgun (WGS) entry which is preliminary data.</text>
</comment>
<evidence type="ECO:0000256" key="1">
    <source>
        <dbReference type="SAM" id="MobiDB-lite"/>
    </source>
</evidence>
<evidence type="ECO:0000313" key="3">
    <source>
        <dbReference type="Proteomes" id="UP000295444"/>
    </source>
</evidence>
<keyword evidence="3" id="KW-1185">Reference proteome</keyword>
<feature type="region of interest" description="Disordered" evidence="1">
    <location>
        <begin position="122"/>
        <end position="303"/>
    </location>
</feature>
<dbReference type="AlphaFoldDB" id="A0A4R6S2Q3"/>
<protein>
    <recommendedName>
        <fullName evidence="4">PPE family protein</fullName>
    </recommendedName>
</protein>
<proteinExistence type="predicted"/>
<gene>
    <name evidence="2" type="ORF">EV186_106246</name>
</gene>